<evidence type="ECO:0000259" key="6">
    <source>
        <dbReference type="Pfam" id="PF01957"/>
    </source>
</evidence>
<dbReference type="RefSeq" id="WP_201647683.1">
    <property type="nucleotide sequence ID" value="NZ_CP068053.1"/>
</dbReference>
<proteinExistence type="predicted"/>
<dbReference type="GO" id="GO:0005886">
    <property type="term" value="C:plasma membrane"/>
    <property type="evidence" value="ECO:0007669"/>
    <property type="project" value="TreeGrafter"/>
</dbReference>
<dbReference type="InterPro" id="IPR052165">
    <property type="entry name" value="Membrane_assoc_protease"/>
</dbReference>
<keyword evidence="4 5" id="KW-0472">Membrane</keyword>
<reference evidence="9 10" key="1">
    <citation type="submission" date="2021-01" db="EMBL/GenBank/DDBJ databases">
        <title>FDA dAtabase for Regulatory Grade micrObial Sequences (FDA-ARGOS): Supporting development and validation of Infectious Disease Dx tests.</title>
        <authorList>
            <person name="Nelson B."/>
            <person name="Plummer A."/>
            <person name="Tallon L."/>
            <person name="Sadzewicz L."/>
            <person name="Zhao X."/>
            <person name="Boylan J."/>
            <person name="Ott S."/>
            <person name="Bowen H."/>
            <person name="Vavikolanu K."/>
            <person name="Mehta A."/>
            <person name="Aluvathingal J."/>
            <person name="Nadendla S."/>
            <person name="Myers T."/>
            <person name="Yan Y."/>
            <person name="Sichtig H."/>
        </authorList>
    </citation>
    <scope>NUCLEOTIDE SEQUENCE [LARGE SCALE GENOMIC DNA]</scope>
    <source>
        <strain evidence="9 10">FDAARGOS_1161</strain>
    </source>
</reference>
<evidence type="ECO:0000313" key="9">
    <source>
        <dbReference type="EMBL" id="QQS99909.1"/>
    </source>
</evidence>
<sequence>MSARLWVGLTTLSALLVLFLLPNFVSAKNELVYVVPIEETVEDGLSSFIDRALDKAEEDQAKLVIFEVNTPGGRVDSAAKIAKRMTSSKVESVAFVNNEALSAGAYISLNADKIYMVPNSTMGAAAVINSAGNTAGKKAQSYWTAAMRTAAEQNNRNPLYAQAMADEDIDLPEYGAEKGKLLTFTASQALKAGYSEGTVGNQEELLTKLGLEDADVRYIDESLAEKVARFLTNPLIIPILLTIAAIGIVVELFSPGFGIPGFVGITALLLYFYGHLIAGAAGYETIVLFVLGVILCLLELFVPGGIVGLLGFGAIIGSLFMASDDPVLIGISLLIAITIAVLAAILMVKVFGKNMKFFRKIILTDSTNKEQGYVSNVTRVDLLGLTGKTMTDLRPAGTAIVGNERLDVVSEGSFIKRDSLIEVVKVEGSRIVVREAKII</sequence>
<accession>A0A974NLL2</accession>
<dbReference type="CDD" id="cd07021">
    <property type="entry name" value="Clp_protease_NfeD_like"/>
    <property type="match status" value="1"/>
</dbReference>
<gene>
    <name evidence="9" type="ORF">I6J18_20360</name>
</gene>
<dbReference type="PANTHER" id="PTHR33507:SF3">
    <property type="entry name" value="INNER MEMBRANE PROTEIN YBBJ"/>
    <property type="match status" value="1"/>
</dbReference>
<keyword evidence="3 5" id="KW-1133">Transmembrane helix</keyword>
<feature type="domain" description="NfeD-like C-terminal" evidence="6">
    <location>
        <begin position="381"/>
        <end position="434"/>
    </location>
</feature>
<evidence type="ECO:0000259" key="8">
    <source>
        <dbReference type="Pfam" id="PF25145"/>
    </source>
</evidence>
<dbReference type="InterPro" id="IPR056738">
    <property type="entry name" value="NfeD1b_N"/>
</dbReference>
<feature type="domain" description="NfeD1b N-terminal" evidence="8">
    <location>
        <begin position="32"/>
        <end position="218"/>
    </location>
</feature>
<evidence type="ECO:0000313" key="10">
    <source>
        <dbReference type="Proteomes" id="UP000595254"/>
    </source>
</evidence>
<dbReference type="Pfam" id="PF25145">
    <property type="entry name" value="NfeD1b_N"/>
    <property type="match status" value="1"/>
</dbReference>
<dbReference type="InterPro" id="IPR029045">
    <property type="entry name" value="ClpP/crotonase-like_dom_sf"/>
</dbReference>
<evidence type="ECO:0000256" key="3">
    <source>
        <dbReference type="ARBA" id="ARBA00022989"/>
    </source>
</evidence>
<comment type="subcellular location">
    <subcellularLocation>
        <location evidence="1">Membrane</location>
        <topology evidence="1">Multi-pass membrane protein</topology>
    </subcellularLocation>
</comment>
<feature type="transmembrane region" description="Helical" evidence="5">
    <location>
        <begin position="280"/>
        <end position="298"/>
    </location>
</feature>
<evidence type="ECO:0000256" key="5">
    <source>
        <dbReference type="SAM" id="Phobius"/>
    </source>
</evidence>
<evidence type="ECO:0000256" key="1">
    <source>
        <dbReference type="ARBA" id="ARBA00004141"/>
    </source>
</evidence>
<feature type="domain" description="NfeD integral membrane" evidence="7">
    <location>
        <begin position="236"/>
        <end position="349"/>
    </location>
</feature>
<organism evidence="9 10">
    <name type="scientific">Peribacillus psychrosaccharolyticus</name>
    <name type="common">Bacillus psychrosaccharolyticus</name>
    <dbReference type="NCBI Taxonomy" id="1407"/>
    <lineage>
        <taxon>Bacteria</taxon>
        <taxon>Bacillati</taxon>
        <taxon>Bacillota</taxon>
        <taxon>Bacilli</taxon>
        <taxon>Bacillales</taxon>
        <taxon>Bacillaceae</taxon>
        <taxon>Peribacillus</taxon>
    </lineage>
</organism>
<dbReference type="Pfam" id="PF24961">
    <property type="entry name" value="NfeD_membrane"/>
    <property type="match status" value="1"/>
</dbReference>
<feature type="transmembrane region" description="Helical" evidence="5">
    <location>
        <begin position="257"/>
        <end position="274"/>
    </location>
</feature>
<dbReference type="SUPFAM" id="SSF52096">
    <property type="entry name" value="ClpP/crotonase"/>
    <property type="match status" value="1"/>
</dbReference>
<keyword evidence="2 5" id="KW-0812">Transmembrane</keyword>
<evidence type="ECO:0000256" key="2">
    <source>
        <dbReference type="ARBA" id="ARBA00022692"/>
    </source>
</evidence>
<dbReference type="AlphaFoldDB" id="A0A974NLL2"/>
<feature type="transmembrane region" description="Helical" evidence="5">
    <location>
        <begin position="230"/>
        <end position="250"/>
    </location>
</feature>
<dbReference type="PANTHER" id="PTHR33507">
    <property type="entry name" value="INNER MEMBRANE PROTEIN YBBJ"/>
    <property type="match status" value="1"/>
</dbReference>
<protein>
    <submittedName>
        <fullName evidence="9">Nodulation protein NfeD</fullName>
    </submittedName>
</protein>
<dbReference type="Gene3D" id="2.40.50.140">
    <property type="entry name" value="Nucleic acid-binding proteins"/>
    <property type="match status" value="1"/>
</dbReference>
<dbReference type="Pfam" id="PF01957">
    <property type="entry name" value="NfeD"/>
    <property type="match status" value="1"/>
</dbReference>
<keyword evidence="10" id="KW-1185">Reference proteome</keyword>
<dbReference type="InterPro" id="IPR056739">
    <property type="entry name" value="NfeD_membrane"/>
</dbReference>
<dbReference type="InterPro" id="IPR012340">
    <property type="entry name" value="NA-bd_OB-fold"/>
</dbReference>
<dbReference type="Gene3D" id="3.90.226.10">
    <property type="entry name" value="2-enoyl-CoA Hydratase, Chain A, domain 1"/>
    <property type="match status" value="1"/>
</dbReference>
<dbReference type="Proteomes" id="UP000595254">
    <property type="component" value="Chromosome"/>
</dbReference>
<name>A0A974NLL2_PERPY</name>
<evidence type="ECO:0000259" key="7">
    <source>
        <dbReference type="Pfam" id="PF24961"/>
    </source>
</evidence>
<dbReference type="InterPro" id="IPR002810">
    <property type="entry name" value="NfeD-like_C"/>
</dbReference>
<evidence type="ECO:0000256" key="4">
    <source>
        <dbReference type="ARBA" id="ARBA00023136"/>
    </source>
</evidence>
<dbReference type="EMBL" id="CP068053">
    <property type="protein sequence ID" value="QQS99909.1"/>
    <property type="molecule type" value="Genomic_DNA"/>
</dbReference>
<dbReference type="KEGG" id="ppsr:I6J18_20360"/>
<feature type="transmembrane region" description="Helical" evidence="5">
    <location>
        <begin position="328"/>
        <end position="351"/>
    </location>
</feature>